<dbReference type="AlphaFoldDB" id="A0A852TG69"/>
<comment type="caution">
    <text evidence="1">The sequence shown here is derived from an EMBL/GenBank/DDBJ whole genome shotgun (WGS) entry which is preliminary data.</text>
</comment>
<gene>
    <name evidence="1" type="ORF">F4694_003986</name>
</gene>
<accession>A0A852TG69</accession>
<sequence length="37" mass="4119">MKPEILGTWENVLIVASSLPSTIHNHYDTLRVVTVAL</sequence>
<evidence type="ECO:0000313" key="2">
    <source>
        <dbReference type="Proteomes" id="UP000548423"/>
    </source>
</evidence>
<protein>
    <submittedName>
        <fullName evidence="1">Uncharacterized protein</fullName>
    </submittedName>
</protein>
<reference evidence="2" key="1">
    <citation type="submission" date="2020-07" db="EMBL/GenBank/DDBJ databases">
        <authorList>
            <person name="Partida-Martinez L."/>
            <person name="Huntemann M."/>
            <person name="Clum A."/>
            <person name="Wang J."/>
            <person name="Palaniappan K."/>
            <person name="Ritter S."/>
            <person name="Chen I.-M."/>
            <person name="Stamatis D."/>
            <person name="Reddy T."/>
            <person name="O'Malley R."/>
            <person name="Daum C."/>
            <person name="Shapiro N."/>
            <person name="Ivanova N."/>
            <person name="Kyrpides N."/>
            <person name="Woyke T."/>
        </authorList>
    </citation>
    <scope>NUCLEOTIDE SEQUENCE [LARGE SCALE GENOMIC DNA]</scope>
    <source>
        <strain evidence="2">AT2.8</strain>
    </source>
</reference>
<name>A0A852TG69_9BACI</name>
<proteinExistence type="predicted"/>
<dbReference type="EMBL" id="JACCBX010000008">
    <property type="protein sequence ID" value="NYE07201.1"/>
    <property type="molecule type" value="Genomic_DNA"/>
</dbReference>
<dbReference type="Proteomes" id="UP000548423">
    <property type="component" value="Unassembled WGS sequence"/>
</dbReference>
<organism evidence="1 2">
    <name type="scientific">Neobacillus niacini</name>
    <dbReference type="NCBI Taxonomy" id="86668"/>
    <lineage>
        <taxon>Bacteria</taxon>
        <taxon>Bacillati</taxon>
        <taxon>Bacillota</taxon>
        <taxon>Bacilli</taxon>
        <taxon>Bacillales</taxon>
        <taxon>Bacillaceae</taxon>
        <taxon>Neobacillus</taxon>
    </lineage>
</organism>
<evidence type="ECO:0000313" key="1">
    <source>
        <dbReference type="EMBL" id="NYE07201.1"/>
    </source>
</evidence>
<reference evidence="2" key="2">
    <citation type="submission" date="2020-08" db="EMBL/GenBank/DDBJ databases">
        <title>The Agave Microbiome: Exploring the role of microbial communities in plant adaptations to desert environments.</title>
        <authorList>
            <person name="Partida-Martinez L.P."/>
        </authorList>
    </citation>
    <scope>NUCLEOTIDE SEQUENCE [LARGE SCALE GENOMIC DNA]</scope>
    <source>
        <strain evidence="2">AT2.8</strain>
    </source>
</reference>